<dbReference type="RefSeq" id="YP_009837576.1">
    <property type="nucleotide sequence ID" value="NC_048701.1"/>
</dbReference>
<proteinExistence type="predicted"/>
<protein>
    <submittedName>
        <fullName evidence="1">Uncharacterized protein</fullName>
    </submittedName>
</protein>
<dbReference type="KEGG" id="vg:55607767"/>
<reference evidence="1 2" key="1">
    <citation type="submission" date="2018-02" db="EMBL/GenBank/DDBJ databases">
        <title>Identification and Molecular Characterization of a Novel Bacteriophage isolated from Anoxybacillus caldiproteolyticus.</title>
        <authorList>
            <person name="Sahin E."/>
            <person name="Karaca B."/>
            <person name="Gursoy G.E."/>
            <person name="Coleri Cihan A."/>
        </authorList>
    </citation>
    <scope>NUCLEOTIDE SEQUENCE [LARGE SCALE GENOMIC DNA]</scope>
</reference>
<keyword evidence="2" id="KW-1185">Reference proteome</keyword>
<dbReference type="GeneID" id="55607767"/>
<sequence>MNGLASEAKAVAGIENRYMTECRNGIYIACENLNFVWDSKEVQEFDRLWKELKKDGKTSFEIVQELAEHFERDPDEVAILAICRGRRGRI</sequence>
<evidence type="ECO:0000313" key="1">
    <source>
        <dbReference type="EMBL" id="AVO22606.1"/>
    </source>
</evidence>
<dbReference type="Proteomes" id="UP000240948">
    <property type="component" value="Segment"/>
</dbReference>
<dbReference type="EMBL" id="MG969427">
    <property type="protein sequence ID" value="AVO22606.1"/>
    <property type="molecule type" value="Genomic_DNA"/>
</dbReference>
<name>A0A2P1JTY3_9CAUD</name>
<organism evidence="1 2">
    <name type="scientific">Anoxybacillus phage A403</name>
    <dbReference type="NCBI Taxonomy" id="2099336"/>
    <lineage>
        <taxon>Viruses</taxon>
        <taxon>Duplodnaviria</taxon>
        <taxon>Heunggongvirae</taxon>
        <taxon>Uroviricota</taxon>
        <taxon>Caudoviricetes</taxon>
        <taxon>Tandoganvirus</taxon>
        <taxon>Tandoganvirus A403</taxon>
    </lineage>
</organism>
<evidence type="ECO:0000313" key="2">
    <source>
        <dbReference type="Proteomes" id="UP000240948"/>
    </source>
</evidence>
<accession>A0A2P1JTY3</accession>